<keyword evidence="1" id="KW-1185">Reference proteome</keyword>
<sequence>MHLMILVSEFSQNWSLHGGPRWDQGYDFMRDEVHHFRIKSDLNVPVGEVCIVALSSRANDASLSSARPR</sequence>
<evidence type="ECO:0000313" key="1">
    <source>
        <dbReference type="Proteomes" id="UP000887575"/>
    </source>
</evidence>
<dbReference type="WBParaSite" id="MBELARI_LOCUS13561">
    <property type="protein sequence ID" value="MBELARI_LOCUS13561"/>
    <property type="gene ID" value="MBELARI_LOCUS13561"/>
</dbReference>
<reference evidence="2" key="1">
    <citation type="submission" date="2024-02" db="UniProtKB">
        <authorList>
            <consortium name="WormBaseParasite"/>
        </authorList>
    </citation>
    <scope>IDENTIFICATION</scope>
</reference>
<dbReference type="AlphaFoldDB" id="A0AAF3EHS4"/>
<evidence type="ECO:0000313" key="2">
    <source>
        <dbReference type="WBParaSite" id="MBELARI_LOCUS13561"/>
    </source>
</evidence>
<proteinExistence type="predicted"/>
<dbReference type="Proteomes" id="UP000887575">
    <property type="component" value="Unassembled WGS sequence"/>
</dbReference>
<accession>A0AAF3EHS4</accession>
<organism evidence="1 2">
    <name type="scientific">Mesorhabditis belari</name>
    <dbReference type="NCBI Taxonomy" id="2138241"/>
    <lineage>
        <taxon>Eukaryota</taxon>
        <taxon>Metazoa</taxon>
        <taxon>Ecdysozoa</taxon>
        <taxon>Nematoda</taxon>
        <taxon>Chromadorea</taxon>
        <taxon>Rhabditida</taxon>
        <taxon>Rhabditina</taxon>
        <taxon>Rhabditomorpha</taxon>
        <taxon>Rhabditoidea</taxon>
        <taxon>Rhabditidae</taxon>
        <taxon>Mesorhabditinae</taxon>
        <taxon>Mesorhabditis</taxon>
    </lineage>
</organism>
<name>A0AAF3EHS4_9BILA</name>
<protein>
    <submittedName>
        <fullName evidence="2">Uncharacterized protein</fullName>
    </submittedName>
</protein>